<dbReference type="Proteomes" id="UP000253772">
    <property type="component" value="Chromosome c2"/>
</dbReference>
<protein>
    <submittedName>
        <fullName evidence="1">Uncharacterized protein</fullName>
    </submittedName>
</protein>
<reference evidence="1 2" key="1">
    <citation type="submission" date="2019-03" db="EMBL/GenBank/DDBJ databases">
        <title>Comparative insights into the high quality Complete genome sequence of highly metal resistant Cupriavidus metallidurans strain BS1 isolated from a gold-copper mine.</title>
        <authorList>
            <person name="Mazhar H.S."/>
            <person name="Rensing C."/>
        </authorList>
    </citation>
    <scope>NUCLEOTIDE SEQUENCE [LARGE SCALE GENOMIC DNA]</scope>
    <source>
        <strain evidence="1 2">BS1</strain>
    </source>
</reference>
<organism evidence="1 2">
    <name type="scientific">Cupriavidus metallidurans</name>
    <dbReference type="NCBI Taxonomy" id="119219"/>
    <lineage>
        <taxon>Bacteria</taxon>
        <taxon>Pseudomonadati</taxon>
        <taxon>Pseudomonadota</taxon>
        <taxon>Betaproteobacteria</taxon>
        <taxon>Burkholderiales</taxon>
        <taxon>Burkholderiaceae</taxon>
        <taxon>Cupriavidus</taxon>
    </lineage>
</organism>
<accession>A0A482J065</accession>
<evidence type="ECO:0000313" key="1">
    <source>
        <dbReference type="EMBL" id="QBP13526.1"/>
    </source>
</evidence>
<dbReference type="OrthoDB" id="9906197at2"/>
<name>A0A482J065_9BURK</name>
<evidence type="ECO:0000313" key="2">
    <source>
        <dbReference type="Proteomes" id="UP000253772"/>
    </source>
</evidence>
<dbReference type="EMBL" id="CP037901">
    <property type="protein sequence ID" value="QBP13526.1"/>
    <property type="molecule type" value="Genomic_DNA"/>
</dbReference>
<proteinExistence type="predicted"/>
<sequence length="438" mass="48689">MNTRGRIDVAIPAAPLPPSRLFTDLTPRSFLLDRLPTPGQPRKTLAARLIDAAQVEPPEAVSACLPPWVRQRYALGRVFVPTAAEQEVAERMLTMIWLATAAYGESLAEINRTYLRAVGWDGWGHRELARSNATHAIPQSLLVSAPCTMQVAKLLRAMQAMIGPFFEHKHVFERLADGTIHETDASIEQIGLLPVRMPERPYPADLYLNICDAIDDLEDTQLYRSERFTNLRAQEGHLRQVLAGLHVGLLAVYGVDSQHLSTGLTAVWGLLEKIRDWGVPVAVFVTSAILHSPLTAAYCHLFPEPCYEIPRLGPADARATIAQAWSALGLAGEVPGEMLDVARQCFGQRDWIEAALTEYLSLLHHESRAAADRALHDLHLVNCRGAAAVPFACWTHFTATHERPLQSLQARELRDWFPVAMTKDPELAFVLPKRKKGR</sequence>
<dbReference type="AlphaFoldDB" id="A0A482J065"/>
<gene>
    <name evidence="1" type="ORF">DDF84_028415</name>
</gene>
<dbReference type="RefSeq" id="WP_017511010.1">
    <property type="nucleotide sequence ID" value="NZ_CP037901.1"/>
</dbReference>